<feature type="transmembrane region" description="Helical" evidence="1">
    <location>
        <begin position="153"/>
        <end position="172"/>
    </location>
</feature>
<evidence type="ECO:0000313" key="2">
    <source>
        <dbReference type="EMBL" id="CAK8690158.1"/>
    </source>
</evidence>
<accession>A0ABP0GEE7</accession>
<reference evidence="2 3" key="1">
    <citation type="submission" date="2024-02" db="EMBL/GenBank/DDBJ databases">
        <authorList>
            <person name="Daric V."/>
            <person name="Darras S."/>
        </authorList>
    </citation>
    <scope>NUCLEOTIDE SEQUENCE [LARGE SCALE GENOMIC DNA]</scope>
</reference>
<feature type="transmembrane region" description="Helical" evidence="1">
    <location>
        <begin position="192"/>
        <end position="212"/>
    </location>
</feature>
<feature type="transmembrane region" description="Helical" evidence="1">
    <location>
        <begin position="131"/>
        <end position="147"/>
    </location>
</feature>
<evidence type="ECO:0000313" key="3">
    <source>
        <dbReference type="Proteomes" id="UP001642483"/>
    </source>
</evidence>
<evidence type="ECO:0000256" key="1">
    <source>
        <dbReference type="SAM" id="Phobius"/>
    </source>
</evidence>
<feature type="transmembrane region" description="Helical" evidence="1">
    <location>
        <begin position="47"/>
        <end position="70"/>
    </location>
</feature>
<protein>
    <recommendedName>
        <fullName evidence="4">TLC domain-containing protein</fullName>
    </recommendedName>
</protein>
<feature type="transmembrane region" description="Helical" evidence="1">
    <location>
        <begin position="6"/>
        <end position="26"/>
    </location>
</feature>
<feature type="transmembrane region" description="Helical" evidence="1">
    <location>
        <begin position="232"/>
        <end position="249"/>
    </location>
</feature>
<organism evidence="2 3">
    <name type="scientific">Clavelina lepadiformis</name>
    <name type="common">Light-bulb sea squirt</name>
    <name type="synonym">Ascidia lepadiformis</name>
    <dbReference type="NCBI Taxonomy" id="159417"/>
    <lineage>
        <taxon>Eukaryota</taxon>
        <taxon>Metazoa</taxon>
        <taxon>Chordata</taxon>
        <taxon>Tunicata</taxon>
        <taxon>Ascidiacea</taxon>
        <taxon>Aplousobranchia</taxon>
        <taxon>Clavelinidae</taxon>
        <taxon>Clavelina</taxon>
    </lineage>
</organism>
<comment type="caution">
    <text evidence="2">The sequence shown here is derived from an EMBL/GenBank/DDBJ whole genome shotgun (WGS) entry which is preliminary data.</text>
</comment>
<name>A0ABP0GEE7_CLALP</name>
<dbReference type="EMBL" id="CAWYQH010000114">
    <property type="protein sequence ID" value="CAK8690158.1"/>
    <property type="molecule type" value="Genomic_DNA"/>
</dbReference>
<keyword evidence="3" id="KW-1185">Reference proteome</keyword>
<keyword evidence="1" id="KW-1133">Transmembrane helix</keyword>
<gene>
    <name evidence="2" type="ORF">CVLEPA_LOCUS22793</name>
</gene>
<sequence>MDFLQFPIWQHLGSVLVITTLITILGPKFFRPTLNTFDDLTDKKRKAFVLELVFFLGASVSRFYSLYLIVFGGNPIQDQTGSSALDQWLLFSGGEGLFGGLRWKVIFPFVYPVVDVDTVFRLMWKLNPAQPALIHGAYVLLMTFLLLPVDKTILHFCSLRIMTIIPSPLFILKNMMGRLELDYSSLCLGVKLVGFFCEFHIRVVMIPIYYILLFTMAEPSRGLFLSYYSVRFWLAFGVAVDLMNIYYFIGKCKFYWNEICIQKRKRNRQTHKAARVQTRRR</sequence>
<dbReference type="Proteomes" id="UP001642483">
    <property type="component" value="Unassembled WGS sequence"/>
</dbReference>
<proteinExistence type="predicted"/>
<evidence type="ECO:0008006" key="4">
    <source>
        <dbReference type="Google" id="ProtNLM"/>
    </source>
</evidence>
<keyword evidence="1" id="KW-0472">Membrane</keyword>
<keyword evidence="1" id="KW-0812">Transmembrane</keyword>